<dbReference type="InterPro" id="IPR011042">
    <property type="entry name" value="6-blade_b-propeller_TolB-like"/>
</dbReference>
<name>A0A6J6E870_9ZZZZ</name>
<evidence type="ECO:0000313" key="3">
    <source>
        <dbReference type="EMBL" id="CAB4570523.1"/>
    </source>
</evidence>
<feature type="domain" description="Glucose/Sorbosone dehydrogenase" evidence="2">
    <location>
        <begin position="92"/>
        <end position="387"/>
    </location>
</feature>
<organism evidence="3">
    <name type="scientific">freshwater metagenome</name>
    <dbReference type="NCBI Taxonomy" id="449393"/>
    <lineage>
        <taxon>unclassified sequences</taxon>
        <taxon>metagenomes</taxon>
        <taxon>ecological metagenomes</taxon>
    </lineage>
</organism>
<dbReference type="Pfam" id="PF07995">
    <property type="entry name" value="GSDH"/>
    <property type="match status" value="1"/>
</dbReference>
<feature type="region of interest" description="Disordered" evidence="1">
    <location>
        <begin position="25"/>
        <end position="69"/>
    </location>
</feature>
<dbReference type="PANTHER" id="PTHR19328">
    <property type="entry name" value="HEDGEHOG-INTERACTING PROTEIN"/>
    <property type="match status" value="1"/>
</dbReference>
<dbReference type="InterPro" id="IPR012938">
    <property type="entry name" value="Glc/Sorbosone_DH"/>
</dbReference>
<proteinExistence type="predicted"/>
<dbReference type="EMBL" id="CAEZTS010000018">
    <property type="protein sequence ID" value="CAB4570523.1"/>
    <property type="molecule type" value="Genomic_DNA"/>
</dbReference>
<reference evidence="3" key="1">
    <citation type="submission" date="2020-05" db="EMBL/GenBank/DDBJ databases">
        <authorList>
            <person name="Chiriac C."/>
            <person name="Salcher M."/>
            <person name="Ghai R."/>
            <person name="Kavagutti S V."/>
        </authorList>
    </citation>
    <scope>NUCLEOTIDE SEQUENCE</scope>
</reference>
<dbReference type="InterPro" id="IPR011041">
    <property type="entry name" value="Quinoprot_gluc/sorb_DH_b-prop"/>
</dbReference>
<gene>
    <name evidence="3" type="ORF">UFOPK1722_00347</name>
</gene>
<evidence type="ECO:0000259" key="2">
    <source>
        <dbReference type="Pfam" id="PF07995"/>
    </source>
</evidence>
<dbReference type="PROSITE" id="PS51257">
    <property type="entry name" value="PROKAR_LIPOPROTEIN"/>
    <property type="match status" value="1"/>
</dbReference>
<dbReference type="Gene3D" id="2.120.10.30">
    <property type="entry name" value="TolB, C-terminal domain"/>
    <property type="match status" value="1"/>
</dbReference>
<dbReference type="AlphaFoldDB" id="A0A6J6E870"/>
<evidence type="ECO:0000256" key="1">
    <source>
        <dbReference type="SAM" id="MobiDB-lite"/>
    </source>
</evidence>
<feature type="compositionally biased region" description="Polar residues" evidence="1">
    <location>
        <begin position="29"/>
        <end position="38"/>
    </location>
</feature>
<dbReference type="PANTHER" id="PTHR19328:SF75">
    <property type="entry name" value="ALDOSE SUGAR DEHYDROGENASE YLII"/>
    <property type="match status" value="1"/>
</dbReference>
<sequence length="397" mass="42438">MIRVRAIGGVVVCALALIGCASGDDENSDTTFVSTSVANEVDPTTSPTSPPTDADGEPAFPATLGVPTEGWTEPVDIASRFAPGSEPTDYLVERIGTVSLLNTDGSRGAPALDMSDLTVAEGERGLLGLAFSFDGTRAFVNYTDLDGHTNVDQYSVRDDGTFDESTRSRVYFLEQPYPNHNGGEIAWADGSLWIFTGDGGSGGDPDRYALNPDSQLGKVIRLTEVDGRWNTGEVVAIGLRNPWRVFLDQPTDEFWIADVGQNEIEEINVVARSAMDGASFGWSYLESTRVFNDDQAEAHAGRPAVEPVLEYRHTDGRCSISGGAVYRGENVPVVGTWFVYADWCTGEVFATCFDDQRVTCGTTTLGTVPRAVGVLSDAAGELWVLSQDGPVVPVVAA</sequence>
<accession>A0A6J6E870</accession>
<protein>
    <submittedName>
        <fullName evidence="3">Unannotated protein</fullName>
    </submittedName>
</protein>
<dbReference type="SUPFAM" id="SSF50952">
    <property type="entry name" value="Soluble quinoprotein glucose dehydrogenase"/>
    <property type="match status" value="1"/>
</dbReference>